<evidence type="ECO:0000256" key="1">
    <source>
        <dbReference type="SAM" id="Coils"/>
    </source>
</evidence>
<accession>A0A172JI58</accession>
<reference evidence="2 3" key="1">
    <citation type="journal article" date="2016" name="Virology">
        <title>The genome of AR9, a giant transducing Bacillus phage encoding two multisubunit RNA polymerases.</title>
        <authorList>
            <person name="Lavysh D."/>
            <person name="Sokolova M."/>
            <person name="Minakhin L."/>
            <person name="Yakunina M."/>
            <person name="Artamonova T."/>
            <person name="Kozyavkin S."/>
            <person name="Makarova K.S."/>
            <person name="Koonin E.V."/>
            <person name="Severinov K."/>
        </authorList>
    </citation>
    <scope>NUCLEOTIDE SEQUENCE [LARGE SCALE GENOMIC DNA]</scope>
</reference>
<gene>
    <name evidence="2" type="ORF">AR9_g144</name>
</gene>
<proteinExistence type="predicted"/>
<evidence type="ECO:0000313" key="2">
    <source>
        <dbReference type="EMBL" id="AMS01228.1"/>
    </source>
</evidence>
<protein>
    <submittedName>
        <fullName evidence="2">Uncharacterized protein</fullName>
    </submittedName>
</protein>
<keyword evidence="1" id="KW-0175">Coiled coil</keyword>
<dbReference type="KEGG" id="vg:29058862"/>
<dbReference type="GeneID" id="29058862"/>
<dbReference type="EMBL" id="KU878088">
    <property type="protein sequence ID" value="AMS01228.1"/>
    <property type="molecule type" value="Genomic_DNA"/>
</dbReference>
<sequence length="257" mass="30542">MNWFKRMFMAKEKDKEIDSLRRMVEQSNETIKLMDGVIKRLEDNMTKSRQESAATLQEEKEYQDQMKLESERMREYEYIQNAQKVVSTYLTKYLDRFNLIENRFSLAHNIDLLSNSDDLMFKIVQMIKLSKTSVEFATVWNNHVIRISIDNDEDDVYYSINGGKNLSSDIVGTKFLTKFKKDIQLDILNFPCVQTNKIYEVTGKKYKYVLANSRRECYYILKDKEMKTKIKEVSFVEPSAYTRSIRSRLVYVVPHQT</sequence>
<organism evidence="2 3">
    <name type="scientific">Bacillus phage AR9</name>
    <dbReference type="NCBI Taxonomy" id="1815509"/>
    <lineage>
        <taxon>Viruses</taxon>
        <taxon>Duplodnaviria</taxon>
        <taxon>Heunggongvirae</taxon>
        <taxon>Uroviricota</taxon>
        <taxon>Caudoviricetes</taxon>
        <taxon>Takahashivirus</taxon>
        <taxon>Bacillus phage PBS1</taxon>
    </lineage>
</organism>
<feature type="coiled-coil region" evidence="1">
    <location>
        <begin position="10"/>
        <end position="58"/>
    </location>
</feature>
<dbReference type="RefSeq" id="YP_009283048.1">
    <property type="nucleotide sequence ID" value="NC_031039.1"/>
</dbReference>
<evidence type="ECO:0000313" key="3">
    <source>
        <dbReference type="Proteomes" id="UP000202618"/>
    </source>
</evidence>
<dbReference type="Proteomes" id="UP000202618">
    <property type="component" value="Segment"/>
</dbReference>
<name>A0A172JI58_BPPB1</name>